<protein>
    <submittedName>
        <fullName evidence="2">Uncharacterized protein</fullName>
    </submittedName>
</protein>
<dbReference type="Proteomes" id="UP000250235">
    <property type="component" value="Unassembled WGS sequence"/>
</dbReference>
<sequence length="797" mass="89037">MASVLFFNALQLNFSSVLTLEHSGMVKMFKSLKDSGLKEFLEASGSVYEEAVLEFFANAKVLAGTIVSLVGARNIAITKDTFIEFSGSDEPFRAPNKKREMKIEFRILHDIVAKALCAKPGSFDQVTSEKLDLMIAITAEVKVSWAQILFQVLSNMVNTPKRQLQGFSIQRSAGDGGDSQYGSIPTIPVDGEGTFEENLVTGSEEHERANRDQDAQMSNDSLYENQGGETQLDSMNPNDKESDDIQDEPERSSANSLETETNHSERAVVAYSGPRRQAQPTISYTELRLVASIRFCELDWVTHVLPKTAPKDNGKEMMEVFSRLHPVEEHCQQVIKSTWDTVSAQMIIFEEWVYFRKKMLEWGETEEVSELFERRSLILYKLFEMEVEKVYHEHLANFKLDAPSVNHDYFCIRHLHKELKVIATVHKNHRAMAGLPTVDEEVSLLESASNQPQLLEFSSLADQEQAAAQTGIQQLDQPDNENTAMISHEHPAQENEPPVQTDGHQAVGNEHHAHDEHGTVPGSDRSLKKHSAAIVLSVNNPETITTSEMNNLTIRGVQNTTLLSLVPGSNRSYNNTGSSRYWCWTWTGPTGPGPTDEHSVHLHHRDFIVTPIANQIRPIDSVSETECYDLKNHFSEPQCKMTVLPLNSGKPRTCVTLNDSGIQLAVGPQPLWLRNHNSGLAHRIMVKRLATSHHDPLGINDSACKNQLVVVSVQYGPFNPYIPIRSTTIDKSRVAIDPIAMHTSWRSNSDIASVTSIGYACLRAVNPRQRCIDSYMHRGLTQSGRLMTPSESANGSK</sequence>
<feature type="region of interest" description="Disordered" evidence="1">
    <location>
        <begin position="169"/>
        <end position="272"/>
    </location>
</feature>
<organism evidence="2 3">
    <name type="scientific">Dorcoceras hygrometricum</name>
    <dbReference type="NCBI Taxonomy" id="472368"/>
    <lineage>
        <taxon>Eukaryota</taxon>
        <taxon>Viridiplantae</taxon>
        <taxon>Streptophyta</taxon>
        <taxon>Embryophyta</taxon>
        <taxon>Tracheophyta</taxon>
        <taxon>Spermatophyta</taxon>
        <taxon>Magnoliopsida</taxon>
        <taxon>eudicotyledons</taxon>
        <taxon>Gunneridae</taxon>
        <taxon>Pentapetalae</taxon>
        <taxon>asterids</taxon>
        <taxon>lamiids</taxon>
        <taxon>Lamiales</taxon>
        <taxon>Gesneriaceae</taxon>
        <taxon>Didymocarpoideae</taxon>
        <taxon>Trichosporeae</taxon>
        <taxon>Loxocarpinae</taxon>
        <taxon>Dorcoceras</taxon>
    </lineage>
</organism>
<dbReference type="EMBL" id="KQ995348">
    <property type="protein sequence ID" value="KZV46963.1"/>
    <property type="molecule type" value="Genomic_DNA"/>
</dbReference>
<evidence type="ECO:0000256" key="1">
    <source>
        <dbReference type="SAM" id="MobiDB-lite"/>
    </source>
</evidence>
<feature type="compositionally biased region" description="Polar residues" evidence="1">
    <location>
        <begin position="215"/>
        <end position="237"/>
    </location>
</feature>
<name>A0A2Z7CJS0_9LAMI</name>
<keyword evidence="3" id="KW-1185">Reference proteome</keyword>
<proteinExistence type="predicted"/>
<gene>
    <name evidence="2" type="ORF">F511_23565</name>
</gene>
<feature type="compositionally biased region" description="Basic and acidic residues" evidence="1">
    <location>
        <begin position="203"/>
        <end position="214"/>
    </location>
</feature>
<accession>A0A2Z7CJS0</accession>
<reference evidence="2 3" key="1">
    <citation type="journal article" date="2015" name="Proc. Natl. Acad. Sci. U.S.A.">
        <title>The resurrection genome of Boea hygrometrica: A blueprint for survival of dehydration.</title>
        <authorList>
            <person name="Xiao L."/>
            <person name="Yang G."/>
            <person name="Zhang L."/>
            <person name="Yang X."/>
            <person name="Zhao S."/>
            <person name="Ji Z."/>
            <person name="Zhou Q."/>
            <person name="Hu M."/>
            <person name="Wang Y."/>
            <person name="Chen M."/>
            <person name="Xu Y."/>
            <person name="Jin H."/>
            <person name="Xiao X."/>
            <person name="Hu G."/>
            <person name="Bao F."/>
            <person name="Hu Y."/>
            <person name="Wan P."/>
            <person name="Li L."/>
            <person name="Deng X."/>
            <person name="Kuang T."/>
            <person name="Xiang C."/>
            <person name="Zhu J.K."/>
            <person name="Oliver M.J."/>
            <person name="He Y."/>
        </authorList>
    </citation>
    <scope>NUCLEOTIDE SEQUENCE [LARGE SCALE GENOMIC DNA]</scope>
    <source>
        <strain evidence="3">cv. XS01</strain>
    </source>
</reference>
<dbReference type="AlphaFoldDB" id="A0A2Z7CJS0"/>
<evidence type="ECO:0000313" key="2">
    <source>
        <dbReference type="EMBL" id="KZV46963.1"/>
    </source>
</evidence>
<evidence type="ECO:0000313" key="3">
    <source>
        <dbReference type="Proteomes" id="UP000250235"/>
    </source>
</evidence>